<feature type="compositionally biased region" description="Basic and acidic residues" evidence="1">
    <location>
        <begin position="143"/>
        <end position="152"/>
    </location>
</feature>
<reference evidence="2 3" key="1">
    <citation type="submission" date="2021-02" db="EMBL/GenBank/DDBJ databases">
        <title>Genome assembly of Pseudopithomyces chartarum.</title>
        <authorList>
            <person name="Jauregui R."/>
            <person name="Singh J."/>
            <person name="Voisey C."/>
        </authorList>
    </citation>
    <scope>NUCLEOTIDE SEQUENCE [LARGE SCALE GENOMIC DNA]</scope>
    <source>
        <strain evidence="2 3">AGR01</strain>
    </source>
</reference>
<evidence type="ECO:0000313" key="2">
    <source>
        <dbReference type="EMBL" id="KAK3208472.1"/>
    </source>
</evidence>
<feature type="compositionally biased region" description="Basic and acidic residues" evidence="1">
    <location>
        <begin position="77"/>
        <end position="94"/>
    </location>
</feature>
<dbReference type="AlphaFoldDB" id="A0AAN6LVZ5"/>
<comment type="caution">
    <text evidence="2">The sequence shown here is derived from an EMBL/GenBank/DDBJ whole genome shotgun (WGS) entry which is preliminary data.</text>
</comment>
<keyword evidence="3" id="KW-1185">Reference proteome</keyword>
<feature type="compositionally biased region" description="Basic and acidic residues" evidence="1">
    <location>
        <begin position="105"/>
        <end position="114"/>
    </location>
</feature>
<evidence type="ECO:0000313" key="3">
    <source>
        <dbReference type="Proteomes" id="UP001280581"/>
    </source>
</evidence>
<name>A0AAN6LVZ5_9PLEO</name>
<dbReference type="Proteomes" id="UP001280581">
    <property type="component" value="Unassembled WGS sequence"/>
</dbReference>
<evidence type="ECO:0000256" key="1">
    <source>
        <dbReference type="SAM" id="MobiDB-lite"/>
    </source>
</evidence>
<proteinExistence type="predicted"/>
<protein>
    <submittedName>
        <fullName evidence="2">Uncharacterized protein</fullName>
    </submittedName>
</protein>
<organism evidence="2 3">
    <name type="scientific">Pseudopithomyces chartarum</name>
    <dbReference type="NCBI Taxonomy" id="1892770"/>
    <lineage>
        <taxon>Eukaryota</taxon>
        <taxon>Fungi</taxon>
        <taxon>Dikarya</taxon>
        <taxon>Ascomycota</taxon>
        <taxon>Pezizomycotina</taxon>
        <taxon>Dothideomycetes</taxon>
        <taxon>Pleosporomycetidae</taxon>
        <taxon>Pleosporales</taxon>
        <taxon>Massarineae</taxon>
        <taxon>Didymosphaeriaceae</taxon>
        <taxon>Pseudopithomyces</taxon>
    </lineage>
</organism>
<feature type="region of interest" description="Disordered" evidence="1">
    <location>
        <begin position="1"/>
        <end position="185"/>
    </location>
</feature>
<accession>A0AAN6LVZ5</accession>
<gene>
    <name evidence="2" type="ORF">GRF29_77g833603</name>
</gene>
<sequence length="185" mass="18833">MSALDPSGPSQPTLNQAYTTPGNPVSKEPVEQAAADSNSLGSSKPVDKRIPSQQVAEGTEGAAKAPGGGIHGAPAGEEAKGLSHEDVGRHKELDGQQMAMPGEGRVADAVKSNDKFGAGGGGAEQDFTSDLDRKKAEQQAARDQIKGQRQENVEVGGALGQQGGPANPVDNPRLGGNYPNTGVTD</sequence>
<dbReference type="EMBL" id="WVTA01000007">
    <property type="protein sequence ID" value="KAK3208472.1"/>
    <property type="molecule type" value="Genomic_DNA"/>
</dbReference>
<feature type="compositionally biased region" description="Polar residues" evidence="1">
    <location>
        <begin position="8"/>
        <end position="23"/>
    </location>
</feature>